<dbReference type="eggNOG" id="COG1314">
    <property type="taxonomic scope" value="Bacteria"/>
</dbReference>
<evidence type="ECO:0000256" key="5">
    <source>
        <dbReference type="ARBA" id="ARBA00022927"/>
    </source>
</evidence>
<keyword evidence="8 9" id="KW-0472">Membrane</keyword>
<evidence type="ECO:0000256" key="7">
    <source>
        <dbReference type="ARBA" id="ARBA00023010"/>
    </source>
</evidence>
<dbReference type="GO" id="GO:0015450">
    <property type="term" value="F:protein-transporting ATPase activity"/>
    <property type="evidence" value="ECO:0007669"/>
    <property type="project" value="UniProtKB-UniRule"/>
</dbReference>
<evidence type="ECO:0000256" key="6">
    <source>
        <dbReference type="ARBA" id="ARBA00022989"/>
    </source>
</evidence>
<comment type="similarity">
    <text evidence="2 9">Belongs to the SecG family.</text>
</comment>
<evidence type="ECO:0000256" key="1">
    <source>
        <dbReference type="ARBA" id="ARBA00004141"/>
    </source>
</evidence>
<protein>
    <recommendedName>
        <fullName evidence="9">Protein-export membrane protein SecG</fullName>
    </recommendedName>
</protein>
<comment type="subcellular location">
    <subcellularLocation>
        <location evidence="9">Cell membrane</location>
        <topology evidence="9">Multi-pass membrane protein</topology>
    </subcellularLocation>
    <subcellularLocation>
        <location evidence="1">Membrane</location>
        <topology evidence="1">Multi-pass membrane protein</topology>
    </subcellularLocation>
</comment>
<dbReference type="AlphaFoldDB" id="A7NG65"/>
<keyword evidence="6 9" id="KW-1133">Transmembrane helix</keyword>
<dbReference type="OrthoDB" id="166739at2"/>
<evidence type="ECO:0000313" key="10">
    <source>
        <dbReference type="EMBL" id="ABU56452.1"/>
    </source>
</evidence>
<evidence type="ECO:0000256" key="3">
    <source>
        <dbReference type="ARBA" id="ARBA00022448"/>
    </source>
</evidence>
<dbReference type="GO" id="GO:0005886">
    <property type="term" value="C:plasma membrane"/>
    <property type="evidence" value="ECO:0007669"/>
    <property type="project" value="UniProtKB-SubCell"/>
</dbReference>
<evidence type="ECO:0000313" key="11">
    <source>
        <dbReference type="Proteomes" id="UP000000263"/>
    </source>
</evidence>
<evidence type="ECO:0000256" key="4">
    <source>
        <dbReference type="ARBA" id="ARBA00022692"/>
    </source>
</evidence>
<dbReference type="InterPro" id="IPR004692">
    <property type="entry name" value="SecG"/>
</dbReference>
<reference evidence="10 11" key="1">
    <citation type="submission" date="2007-08" db="EMBL/GenBank/DDBJ databases">
        <title>Complete sequence of Roseiflexus castenholzii DSM 13941.</title>
        <authorList>
            <consortium name="US DOE Joint Genome Institute"/>
            <person name="Copeland A."/>
            <person name="Lucas S."/>
            <person name="Lapidus A."/>
            <person name="Barry K."/>
            <person name="Glavina del Rio T."/>
            <person name="Dalin E."/>
            <person name="Tice H."/>
            <person name="Pitluck S."/>
            <person name="Thompson L.S."/>
            <person name="Brettin T."/>
            <person name="Bruce D."/>
            <person name="Detter J.C."/>
            <person name="Han C."/>
            <person name="Tapia R."/>
            <person name="Schmutz J."/>
            <person name="Larimer F."/>
            <person name="Land M."/>
            <person name="Hauser L."/>
            <person name="Kyrpides N."/>
            <person name="Mikhailova N."/>
            <person name="Bryant D.A."/>
            <person name="Hanada S."/>
            <person name="Tsukatani Y."/>
            <person name="Richardson P."/>
        </authorList>
    </citation>
    <scope>NUCLEOTIDE SEQUENCE [LARGE SCALE GENOMIC DNA]</scope>
    <source>
        <strain evidence="11">DSM 13941 / HLO8</strain>
    </source>
</reference>
<organism evidence="10 11">
    <name type="scientific">Roseiflexus castenholzii (strain DSM 13941 / HLO8)</name>
    <dbReference type="NCBI Taxonomy" id="383372"/>
    <lineage>
        <taxon>Bacteria</taxon>
        <taxon>Bacillati</taxon>
        <taxon>Chloroflexota</taxon>
        <taxon>Chloroflexia</taxon>
        <taxon>Chloroflexales</taxon>
        <taxon>Roseiflexineae</taxon>
        <taxon>Roseiflexaceae</taxon>
        <taxon>Roseiflexus</taxon>
    </lineage>
</organism>
<dbReference type="KEGG" id="rca:Rcas_0319"/>
<evidence type="ECO:0000256" key="2">
    <source>
        <dbReference type="ARBA" id="ARBA00008445"/>
    </source>
</evidence>
<dbReference type="HOGENOM" id="CLU_094156_6_2_0"/>
<dbReference type="NCBIfam" id="TIGR00810">
    <property type="entry name" value="secG"/>
    <property type="match status" value="1"/>
</dbReference>
<comment type="function">
    <text evidence="9">Involved in protein export. Participates in an early event of protein translocation.</text>
</comment>
<keyword evidence="11" id="KW-1185">Reference proteome</keyword>
<dbReference type="RefSeq" id="WP_011997856.1">
    <property type="nucleotide sequence ID" value="NC_009767.1"/>
</dbReference>
<accession>A7NG65</accession>
<keyword evidence="4 9" id="KW-0812">Transmembrane</keyword>
<feature type="transmembrane region" description="Helical" evidence="9">
    <location>
        <begin position="6"/>
        <end position="28"/>
    </location>
</feature>
<evidence type="ECO:0000256" key="8">
    <source>
        <dbReference type="ARBA" id="ARBA00023136"/>
    </source>
</evidence>
<dbReference type="Pfam" id="PF03840">
    <property type="entry name" value="SecG"/>
    <property type="match status" value="1"/>
</dbReference>
<name>A7NG65_ROSCS</name>
<feature type="transmembrane region" description="Helical" evidence="9">
    <location>
        <begin position="49"/>
        <end position="68"/>
    </location>
</feature>
<keyword evidence="9" id="KW-1003">Cell membrane</keyword>
<dbReference type="Proteomes" id="UP000000263">
    <property type="component" value="Chromosome"/>
</dbReference>
<sequence>MEIALYTALIIVSAALTFLVVVQGRTAGLQQRDTIYRTKRGIEKTMHQATIALAVVFLLLALIASLPIW</sequence>
<gene>
    <name evidence="10" type="ordered locus">Rcas_0319</name>
</gene>
<keyword evidence="7 9" id="KW-0811">Translocation</keyword>
<dbReference type="GO" id="GO:0009306">
    <property type="term" value="P:protein secretion"/>
    <property type="evidence" value="ECO:0007669"/>
    <property type="project" value="UniProtKB-UniRule"/>
</dbReference>
<dbReference type="STRING" id="383372.Rcas_0319"/>
<dbReference type="EMBL" id="CP000804">
    <property type="protein sequence ID" value="ABU56452.1"/>
    <property type="molecule type" value="Genomic_DNA"/>
</dbReference>
<keyword evidence="3 9" id="KW-0813">Transport</keyword>
<evidence type="ECO:0000256" key="9">
    <source>
        <dbReference type="RuleBase" id="RU365087"/>
    </source>
</evidence>
<keyword evidence="5 9" id="KW-0653">Protein transport</keyword>
<proteinExistence type="inferred from homology"/>